<dbReference type="SUPFAM" id="SSF53850">
    <property type="entry name" value="Periplasmic binding protein-like II"/>
    <property type="match status" value="1"/>
</dbReference>
<dbReference type="Gene3D" id="3.40.190.10">
    <property type="entry name" value="Periplasmic binding protein-like II"/>
    <property type="match status" value="2"/>
</dbReference>
<evidence type="ECO:0000256" key="3">
    <source>
        <dbReference type="SAM" id="SignalP"/>
    </source>
</evidence>
<dbReference type="InterPro" id="IPR001638">
    <property type="entry name" value="Solute-binding_3/MltF_N"/>
</dbReference>
<evidence type="ECO:0000313" key="6">
    <source>
        <dbReference type="Proteomes" id="UP000676428"/>
    </source>
</evidence>
<keyword evidence="2 3" id="KW-0732">Signal</keyword>
<dbReference type="Proteomes" id="UP000676428">
    <property type="component" value="Chromosome"/>
</dbReference>
<feature type="domain" description="Solute-binding protein family 3/N-terminal" evidence="4">
    <location>
        <begin position="57"/>
        <end position="256"/>
    </location>
</feature>
<reference evidence="5 6" key="1">
    <citation type="journal article" date="2012" name="Int. J. Syst. Evol. Microbiol.">
        <title>Shewanella dokdonensis sp. nov., isolated from seawater.</title>
        <authorList>
            <person name="Sung H.R."/>
            <person name="Yoon J.H."/>
            <person name="Ghim S.Y."/>
        </authorList>
    </citation>
    <scope>NUCLEOTIDE SEQUENCE [LARGE SCALE GENOMIC DNA]</scope>
    <source>
        <strain evidence="5 6">DSM 23626</strain>
    </source>
</reference>
<evidence type="ECO:0000313" key="5">
    <source>
        <dbReference type="EMBL" id="QVK22719.1"/>
    </source>
</evidence>
<dbReference type="EMBL" id="CP074572">
    <property type="protein sequence ID" value="QVK22719.1"/>
    <property type="molecule type" value="Genomic_DNA"/>
</dbReference>
<evidence type="ECO:0000256" key="1">
    <source>
        <dbReference type="ARBA" id="ARBA00010333"/>
    </source>
</evidence>
<comment type="similarity">
    <text evidence="1">Belongs to the bacterial solute-binding protein 3 family.</text>
</comment>
<evidence type="ECO:0000259" key="4">
    <source>
        <dbReference type="SMART" id="SM00062"/>
    </source>
</evidence>
<dbReference type="SMART" id="SM00062">
    <property type="entry name" value="PBPb"/>
    <property type="match status" value="1"/>
</dbReference>
<proteinExistence type="inferred from homology"/>
<feature type="signal peptide" evidence="3">
    <location>
        <begin position="1"/>
        <end position="22"/>
    </location>
</feature>
<dbReference type="Pfam" id="PF00497">
    <property type="entry name" value="SBP_bac_3"/>
    <property type="match status" value="1"/>
</dbReference>
<accession>A0ABX8DD98</accession>
<dbReference type="PANTHER" id="PTHR35936:SF25">
    <property type="entry name" value="ABC TRANSPORTER SUBSTRATE-BINDING PROTEIN"/>
    <property type="match status" value="1"/>
</dbReference>
<keyword evidence="6" id="KW-1185">Reference proteome</keyword>
<evidence type="ECO:0000256" key="2">
    <source>
        <dbReference type="ARBA" id="ARBA00022729"/>
    </source>
</evidence>
<protein>
    <submittedName>
        <fullName evidence="5">Transporter substrate-binding domain-containing protein</fullName>
    </submittedName>
</protein>
<gene>
    <name evidence="5" type="ORF">KHX94_15940</name>
</gene>
<sequence length="304" mass="34446">MNSRATRIALLLSMLLTFPVVAATEHPTVASITNDAWPPFIDVDGRIIDVDGRNGLALDIVTTALQTQGVTLQVTIKPWARAMRDVVDGRNDLLLATWKSEDRQQILLFSEPYLQNRLRFIKRVGDPFEYHDLASLRGKRVGIVRDYSYTGEFAKSHNFIREPHQDLLANLRMLAAKRLDLTLEDEIVASYRFYQLKLADRYQFTGPPLTIQNLYLSAGIDNPRSQALISAFNQGLKLIMDDGRYEQILARYGSMLHSNQMPEIIRPSTNPAAHRPLMEASMYVSTASPTSHLNMPWWHLPGAL</sequence>
<dbReference type="RefSeq" id="WP_213681370.1">
    <property type="nucleotide sequence ID" value="NZ_CP074572.1"/>
</dbReference>
<organism evidence="5 6">
    <name type="scientific">Shewanella dokdonensis</name>
    <dbReference type="NCBI Taxonomy" id="712036"/>
    <lineage>
        <taxon>Bacteria</taxon>
        <taxon>Pseudomonadati</taxon>
        <taxon>Pseudomonadota</taxon>
        <taxon>Gammaproteobacteria</taxon>
        <taxon>Alteromonadales</taxon>
        <taxon>Shewanellaceae</taxon>
        <taxon>Shewanella</taxon>
    </lineage>
</organism>
<name>A0ABX8DD98_9GAMM</name>
<feature type="chain" id="PRO_5047467297" evidence="3">
    <location>
        <begin position="23"/>
        <end position="304"/>
    </location>
</feature>
<dbReference type="PANTHER" id="PTHR35936">
    <property type="entry name" value="MEMBRANE-BOUND LYTIC MUREIN TRANSGLYCOSYLASE F"/>
    <property type="match status" value="1"/>
</dbReference>